<evidence type="ECO:0000313" key="2">
    <source>
        <dbReference type="EMBL" id="MFD2274927.1"/>
    </source>
</evidence>
<organism evidence="2 3">
    <name type="scientific">Rubritalea spongiae</name>
    <dbReference type="NCBI Taxonomy" id="430797"/>
    <lineage>
        <taxon>Bacteria</taxon>
        <taxon>Pseudomonadati</taxon>
        <taxon>Verrucomicrobiota</taxon>
        <taxon>Verrucomicrobiia</taxon>
        <taxon>Verrucomicrobiales</taxon>
        <taxon>Rubritaleaceae</taxon>
        <taxon>Rubritalea</taxon>
    </lineage>
</organism>
<comment type="caution">
    <text evidence="2">The sequence shown here is derived from an EMBL/GenBank/DDBJ whole genome shotgun (WGS) entry which is preliminary data.</text>
</comment>
<sequence>MFFLASCSRETEEKENVIGYMGKARKNPYLAAERYLEAGGKVVESTSGVLKFDEADGTVFAPASSVRSVGDAERILEWVADGGHFVCFLERGEEFWTDVGGYPDHEPEVWGESEEDEINNGINMLLEAVDLKLEVDEDWESAEDILGDLEKTGEEENEALKKAREERLDKIARGRILPSSEVVDIYFDDEQSYAARLGGMKYFESIDDTYYIGDWYDIADHHRFFSRLYGYSEQGNEFMGRITFVSEARLFRNPYLELEQHAELLDAMVANNEHVEFSLGKIRSFTSMLGEHASKAMWALFVLTVLWLWKNLPRFGPLLEVTEGHSRNYLEQVQHVGRFFWRQERSDVLLKSLREAVLQKSGHAFSEHQDSSVLLEKLSESSGMNREQITEAMTLKQVKDSSTMVRITKNLQTLLKQL</sequence>
<name>A0ABW5DY49_9BACT</name>
<dbReference type="InterPro" id="IPR025646">
    <property type="entry name" value="DUF4350"/>
</dbReference>
<dbReference type="EMBL" id="JBHUJC010000001">
    <property type="protein sequence ID" value="MFD2274927.1"/>
    <property type="molecule type" value="Genomic_DNA"/>
</dbReference>
<dbReference type="Pfam" id="PF14258">
    <property type="entry name" value="DUF4350"/>
    <property type="match status" value="1"/>
</dbReference>
<proteinExistence type="predicted"/>
<reference evidence="3" key="1">
    <citation type="journal article" date="2019" name="Int. J. Syst. Evol. Microbiol.">
        <title>The Global Catalogue of Microorganisms (GCM) 10K type strain sequencing project: providing services to taxonomists for standard genome sequencing and annotation.</title>
        <authorList>
            <consortium name="The Broad Institute Genomics Platform"/>
            <consortium name="The Broad Institute Genome Sequencing Center for Infectious Disease"/>
            <person name="Wu L."/>
            <person name="Ma J."/>
        </authorList>
    </citation>
    <scope>NUCLEOTIDE SEQUENCE [LARGE SCALE GENOMIC DNA]</scope>
    <source>
        <strain evidence="3">JCM 16545</strain>
    </source>
</reference>
<evidence type="ECO:0000259" key="1">
    <source>
        <dbReference type="Pfam" id="PF14258"/>
    </source>
</evidence>
<accession>A0ABW5DY49</accession>
<gene>
    <name evidence="2" type="ORF">ACFSQZ_00460</name>
</gene>
<keyword evidence="3" id="KW-1185">Reference proteome</keyword>
<dbReference type="Proteomes" id="UP001597297">
    <property type="component" value="Unassembled WGS sequence"/>
</dbReference>
<dbReference type="RefSeq" id="WP_377096310.1">
    <property type="nucleotide sequence ID" value="NZ_JBHSJM010000001.1"/>
</dbReference>
<protein>
    <submittedName>
        <fullName evidence="2">DUF4350 domain-containing protein</fullName>
    </submittedName>
</protein>
<feature type="domain" description="DUF4350" evidence="1">
    <location>
        <begin position="24"/>
        <end position="267"/>
    </location>
</feature>
<evidence type="ECO:0000313" key="3">
    <source>
        <dbReference type="Proteomes" id="UP001597297"/>
    </source>
</evidence>